<protein>
    <submittedName>
        <fullName evidence="1">Putative pyridoxamine 5'-phosphate oxidase, FMN-binding protein</fullName>
    </submittedName>
</protein>
<dbReference type="EMBL" id="FLQY01000220">
    <property type="protein sequence ID" value="SBT08931.1"/>
    <property type="molecule type" value="Genomic_DNA"/>
</dbReference>
<dbReference type="InterPro" id="IPR012349">
    <property type="entry name" value="Split_barrel_FMN-bd"/>
</dbReference>
<evidence type="ECO:0000313" key="1">
    <source>
        <dbReference type="EMBL" id="SBT08931.1"/>
    </source>
</evidence>
<evidence type="ECO:0000313" key="2">
    <source>
        <dbReference type="Proteomes" id="UP000199600"/>
    </source>
</evidence>
<gene>
    <name evidence="1" type="ORF">PROAA_2970002</name>
</gene>
<dbReference type="PANTHER" id="PTHR42815:SF2">
    <property type="entry name" value="FAD-BINDING, PUTATIVE (AFU_ORTHOLOGUE AFUA_6G07600)-RELATED"/>
    <property type="match status" value="1"/>
</dbReference>
<keyword evidence="2" id="KW-1185">Reference proteome</keyword>
<sequence length="308" mass="33550">MEPNGAFHHGERAMQATMGAADRLAQVGAVAIRDHMPRQHRDFFASLPFLVVGSIDQSGQPTASILAGPPGFVQTPDERHLRVAALPLAYDPLDLNLQSGAPLGILGIQPHTRRRNRVNGRVTLLDEHGFTLAVEQSFGNCPKYIHAREPSCVQQASEAKLICDEGLPDSARVMIAQADTCFIASAHPDALAADARSHGVDVSHRGGPSGFIRIMPDDTLMLPDFPGNRFFNTFGNLALNPFAGIMILDYVAGDVWQFDVSCQIVTDPDQIPLDPQAERVLMCKVMRTRRALAAMPLRWGEVKSTNSK</sequence>
<dbReference type="PANTHER" id="PTHR42815">
    <property type="entry name" value="FAD-BINDING, PUTATIVE (AFU_ORTHOLOGUE AFUA_6G07600)-RELATED"/>
    <property type="match status" value="1"/>
</dbReference>
<dbReference type="AlphaFoldDB" id="A0A1A8XW38"/>
<dbReference type="Gene3D" id="2.30.110.10">
    <property type="entry name" value="Electron Transport, Fmn-binding Protein, Chain A"/>
    <property type="match status" value="2"/>
</dbReference>
<proteinExistence type="predicted"/>
<reference evidence="1 2" key="1">
    <citation type="submission" date="2016-06" db="EMBL/GenBank/DDBJ databases">
        <authorList>
            <person name="Kjaerup R.B."/>
            <person name="Dalgaard T.S."/>
            <person name="Juul-Madsen H.R."/>
        </authorList>
    </citation>
    <scope>NUCLEOTIDE SEQUENCE [LARGE SCALE GENOMIC DNA]</scope>
    <source>
        <strain evidence="1">2</strain>
    </source>
</reference>
<accession>A0A1A8XW38</accession>
<dbReference type="SUPFAM" id="SSF50475">
    <property type="entry name" value="FMN-binding split barrel"/>
    <property type="match status" value="1"/>
</dbReference>
<dbReference type="Proteomes" id="UP000199600">
    <property type="component" value="Unassembled WGS sequence"/>
</dbReference>
<organism evidence="1 2">
    <name type="scientific">Candidatus Propionivibrio aalborgensis</name>
    <dbReference type="NCBI Taxonomy" id="1860101"/>
    <lineage>
        <taxon>Bacteria</taxon>
        <taxon>Pseudomonadati</taxon>
        <taxon>Pseudomonadota</taxon>
        <taxon>Betaproteobacteria</taxon>
        <taxon>Rhodocyclales</taxon>
        <taxon>Rhodocyclaceae</taxon>
        <taxon>Propionivibrio</taxon>
    </lineage>
</organism>
<name>A0A1A8XW38_9RHOO</name>